<dbReference type="HOGENOM" id="CLU_1267976_0_0_1"/>
<dbReference type="InterPro" id="IPR002347">
    <property type="entry name" value="SDR_fam"/>
</dbReference>
<dbReference type="EMBL" id="JH818934">
    <property type="protein sequence ID" value="EKC41276.1"/>
    <property type="molecule type" value="Genomic_DNA"/>
</dbReference>
<sequence>MKIIFDMTCLLMNSSIVRRKVFKPYKTKRMTIILTILLSFSGADCPSGFVRHNSPSKEVCCRFISCSPGTFVQPCQHNMTSDVCLPCAATSYLLDSTNSSFQYPCIKTNCPPEATTSTAFSRYGCRLRCKCDEERGYYGKDPCSCKRSSTGSTSVIGRSTAKLLAAKGCSVLVTGSRSPDDAQEALKDIQSTAVGKVHFVQSNLRDDTQVLEVCRQAD</sequence>
<dbReference type="Gene3D" id="3.40.50.720">
    <property type="entry name" value="NAD(P)-binding Rossmann-like Domain"/>
    <property type="match status" value="1"/>
</dbReference>
<evidence type="ECO:0000313" key="1">
    <source>
        <dbReference type="EMBL" id="EKC41276.1"/>
    </source>
</evidence>
<accession>K1S1V6</accession>
<organism evidence="1">
    <name type="scientific">Magallana gigas</name>
    <name type="common">Pacific oyster</name>
    <name type="synonym">Crassostrea gigas</name>
    <dbReference type="NCBI Taxonomy" id="29159"/>
    <lineage>
        <taxon>Eukaryota</taxon>
        <taxon>Metazoa</taxon>
        <taxon>Spiralia</taxon>
        <taxon>Lophotrochozoa</taxon>
        <taxon>Mollusca</taxon>
        <taxon>Bivalvia</taxon>
        <taxon>Autobranchia</taxon>
        <taxon>Pteriomorphia</taxon>
        <taxon>Ostreida</taxon>
        <taxon>Ostreoidea</taxon>
        <taxon>Ostreidae</taxon>
        <taxon>Magallana</taxon>
    </lineage>
</organism>
<reference evidence="1" key="1">
    <citation type="journal article" date="2012" name="Nature">
        <title>The oyster genome reveals stress adaptation and complexity of shell formation.</title>
        <authorList>
            <person name="Zhang G."/>
            <person name="Fang X."/>
            <person name="Guo X."/>
            <person name="Li L."/>
            <person name="Luo R."/>
            <person name="Xu F."/>
            <person name="Yang P."/>
            <person name="Zhang L."/>
            <person name="Wang X."/>
            <person name="Qi H."/>
            <person name="Xiong Z."/>
            <person name="Que H."/>
            <person name="Xie Y."/>
            <person name="Holland P.W."/>
            <person name="Paps J."/>
            <person name="Zhu Y."/>
            <person name="Wu F."/>
            <person name="Chen Y."/>
            <person name="Wang J."/>
            <person name="Peng C."/>
            <person name="Meng J."/>
            <person name="Yang L."/>
            <person name="Liu J."/>
            <person name="Wen B."/>
            <person name="Zhang N."/>
            <person name="Huang Z."/>
            <person name="Zhu Q."/>
            <person name="Feng Y."/>
            <person name="Mount A."/>
            <person name="Hedgecock D."/>
            <person name="Xu Z."/>
            <person name="Liu Y."/>
            <person name="Domazet-Loso T."/>
            <person name="Du Y."/>
            <person name="Sun X."/>
            <person name="Zhang S."/>
            <person name="Liu B."/>
            <person name="Cheng P."/>
            <person name="Jiang X."/>
            <person name="Li J."/>
            <person name="Fan D."/>
            <person name="Wang W."/>
            <person name="Fu W."/>
            <person name="Wang T."/>
            <person name="Wang B."/>
            <person name="Zhang J."/>
            <person name="Peng Z."/>
            <person name="Li Y."/>
            <person name="Li N."/>
            <person name="Wang J."/>
            <person name="Chen M."/>
            <person name="He Y."/>
            <person name="Tan F."/>
            <person name="Song X."/>
            <person name="Zheng Q."/>
            <person name="Huang R."/>
            <person name="Yang H."/>
            <person name="Du X."/>
            <person name="Chen L."/>
            <person name="Yang M."/>
            <person name="Gaffney P.M."/>
            <person name="Wang S."/>
            <person name="Luo L."/>
            <person name="She Z."/>
            <person name="Ming Y."/>
            <person name="Huang W."/>
            <person name="Zhang S."/>
            <person name="Huang B."/>
            <person name="Zhang Y."/>
            <person name="Qu T."/>
            <person name="Ni P."/>
            <person name="Miao G."/>
            <person name="Wang J."/>
            <person name="Wang Q."/>
            <person name="Steinberg C.E."/>
            <person name="Wang H."/>
            <person name="Li N."/>
            <person name="Qian L."/>
            <person name="Zhang G."/>
            <person name="Li Y."/>
            <person name="Yang H."/>
            <person name="Liu X."/>
            <person name="Wang J."/>
            <person name="Yin Y."/>
            <person name="Wang J."/>
        </authorList>
    </citation>
    <scope>NUCLEOTIDE SEQUENCE [LARGE SCALE GENOMIC DNA]</scope>
    <source>
        <strain evidence="1">05x7-T-G4-1.051#20</strain>
    </source>
</reference>
<dbReference type="AlphaFoldDB" id="K1S1V6"/>
<gene>
    <name evidence="1" type="ORF">CGI_10021511</name>
</gene>
<dbReference type="Pfam" id="PF00106">
    <property type="entry name" value="adh_short"/>
    <property type="match status" value="1"/>
</dbReference>
<dbReference type="InParanoid" id="K1S1V6"/>
<dbReference type="InterPro" id="IPR036291">
    <property type="entry name" value="NAD(P)-bd_dom_sf"/>
</dbReference>
<name>K1S1V6_MAGGI</name>
<protein>
    <submittedName>
        <fullName evidence="1">Uncharacterized protein</fullName>
    </submittedName>
</protein>
<proteinExistence type="predicted"/>
<dbReference type="SUPFAM" id="SSF51735">
    <property type="entry name" value="NAD(P)-binding Rossmann-fold domains"/>
    <property type="match status" value="1"/>
</dbReference>